<dbReference type="Proteomes" id="UP000038040">
    <property type="component" value="Unplaced"/>
</dbReference>
<evidence type="ECO:0000313" key="4">
    <source>
        <dbReference type="Proteomes" id="UP000274756"/>
    </source>
</evidence>
<accession>A0A0N4UGZ2</accession>
<dbReference type="EMBL" id="UYYG01000020">
    <property type="protein sequence ID" value="VDN51425.1"/>
    <property type="molecule type" value="Genomic_DNA"/>
</dbReference>
<reference evidence="5" key="1">
    <citation type="submission" date="2017-02" db="UniProtKB">
        <authorList>
            <consortium name="WormBaseParasite"/>
        </authorList>
    </citation>
    <scope>IDENTIFICATION</scope>
</reference>
<evidence type="ECO:0000313" key="2">
    <source>
        <dbReference type="EMBL" id="VDN51425.1"/>
    </source>
</evidence>
<reference evidence="2 4" key="2">
    <citation type="submission" date="2018-11" db="EMBL/GenBank/DDBJ databases">
        <authorList>
            <consortium name="Pathogen Informatics"/>
        </authorList>
    </citation>
    <scope>NUCLEOTIDE SEQUENCE [LARGE SCALE GENOMIC DNA]</scope>
</reference>
<evidence type="ECO:0000313" key="3">
    <source>
        <dbReference type="Proteomes" id="UP000038040"/>
    </source>
</evidence>
<feature type="transmembrane region" description="Helical" evidence="1">
    <location>
        <begin position="12"/>
        <end position="31"/>
    </location>
</feature>
<gene>
    <name evidence="2" type="ORF">DME_LOCUS1398</name>
</gene>
<keyword evidence="4" id="KW-1185">Reference proteome</keyword>
<organism evidence="3 5">
    <name type="scientific">Dracunculus medinensis</name>
    <name type="common">Guinea worm</name>
    <dbReference type="NCBI Taxonomy" id="318479"/>
    <lineage>
        <taxon>Eukaryota</taxon>
        <taxon>Metazoa</taxon>
        <taxon>Ecdysozoa</taxon>
        <taxon>Nematoda</taxon>
        <taxon>Chromadorea</taxon>
        <taxon>Rhabditida</taxon>
        <taxon>Spirurina</taxon>
        <taxon>Dracunculoidea</taxon>
        <taxon>Dracunculidae</taxon>
        <taxon>Dracunculus</taxon>
    </lineage>
</organism>
<dbReference type="Proteomes" id="UP000274756">
    <property type="component" value="Unassembled WGS sequence"/>
</dbReference>
<evidence type="ECO:0000313" key="5">
    <source>
        <dbReference type="WBParaSite" id="DME_0000678401-mRNA-1"/>
    </source>
</evidence>
<keyword evidence="1" id="KW-0472">Membrane</keyword>
<proteinExistence type="predicted"/>
<dbReference type="AlphaFoldDB" id="A0A0N4UGZ2"/>
<keyword evidence="1" id="KW-1133">Transmembrane helix</keyword>
<sequence length="32" mass="3874">MLHLPSYCHIINGFYLQSFSIYLLTLLTNFFY</sequence>
<evidence type="ECO:0000256" key="1">
    <source>
        <dbReference type="SAM" id="Phobius"/>
    </source>
</evidence>
<protein>
    <submittedName>
        <fullName evidence="2 5">Uncharacterized protein</fullName>
    </submittedName>
</protein>
<keyword evidence="1" id="KW-0812">Transmembrane</keyword>
<name>A0A0N4UGZ2_DRAME</name>
<dbReference type="WBParaSite" id="DME_0000678401-mRNA-1">
    <property type="protein sequence ID" value="DME_0000678401-mRNA-1"/>
    <property type="gene ID" value="DME_0000678401"/>
</dbReference>